<dbReference type="InterPro" id="IPR003439">
    <property type="entry name" value="ABC_transporter-like_ATP-bd"/>
</dbReference>
<dbReference type="CDD" id="cd03215">
    <property type="entry name" value="ABC_Carb_Monos_II"/>
    <property type="match status" value="1"/>
</dbReference>
<dbReference type="InterPro" id="IPR017871">
    <property type="entry name" value="ABC_transporter-like_CS"/>
</dbReference>
<keyword evidence="4" id="KW-0677">Repeat</keyword>
<dbReference type="CDD" id="cd03216">
    <property type="entry name" value="ABC_Carb_Monos_I"/>
    <property type="match status" value="1"/>
</dbReference>
<dbReference type="EMBL" id="JAOQKC010000017">
    <property type="protein sequence ID" value="MCU6697631.1"/>
    <property type="molecule type" value="Genomic_DNA"/>
</dbReference>
<evidence type="ECO:0000256" key="7">
    <source>
        <dbReference type="ARBA" id="ARBA00022967"/>
    </source>
</evidence>
<keyword evidence="1" id="KW-0813">Transport</keyword>
<evidence type="ECO:0000256" key="8">
    <source>
        <dbReference type="ARBA" id="ARBA00023136"/>
    </source>
</evidence>
<dbReference type="PANTHER" id="PTHR43790:SF3">
    <property type="entry name" value="D-ALLOSE IMPORT ATP-BINDING PROTEIN ALSA-RELATED"/>
    <property type="match status" value="1"/>
</dbReference>
<keyword evidence="3" id="KW-0762">Sugar transport</keyword>
<dbReference type="Gene3D" id="3.40.50.300">
    <property type="entry name" value="P-loop containing nucleotide triphosphate hydrolases"/>
    <property type="match status" value="2"/>
</dbReference>
<sequence>MERRQPLVKLVDIKKEFPGVKALKGVSLEILPGEVHGLVGENGAGKSTLIKIMMGAYTATSGEIYIDGERQHIHNPQQAKALGLGAVYQDVTLAPHLTVAENFFLGCQPRKGGLVDWKTMYRSVQKTLDELNIRVSAKAQINELTIGQQEMVTIAKVVYQNAKVIVFDEPTALLANEEVQLLFNMIGQLREKGYGIVYISHRMEEIFELCDRVTVIKDGTYVDTVKTSDVYEDKLVQMMVGRDVEDLYNLQRPDMGECVLEVNGLTRKGSFENISFSVHRGEIFGMFGLVGAGRTEVCRAIFGADPYEAGEVTILGKSVHHRHPMEAIENSIAFLTEDRKKEGLCLGLSVEKNVNLASYPMISRSGIINLKKERQRAEEYRKALAIKTPSIQQLCKNLSGGNQQKVVIAKWLCRDSDVFIFDEPTVGVDVGAKVEIYRLMGELLQQGKAIILVSSYLPEVMGLSDRMLVMSEGKSMGIVEKDQYYTEDGRLNEEYVLRKASNL</sequence>
<dbReference type="PROSITE" id="PS50893">
    <property type="entry name" value="ABC_TRANSPORTER_2"/>
    <property type="match status" value="2"/>
</dbReference>
<dbReference type="SMART" id="SM00382">
    <property type="entry name" value="AAA"/>
    <property type="match status" value="2"/>
</dbReference>
<dbReference type="RefSeq" id="WP_158364227.1">
    <property type="nucleotide sequence ID" value="NZ_JAOQKC010000017.1"/>
</dbReference>
<proteinExistence type="predicted"/>
<evidence type="ECO:0000256" key="5">
    <source>
        <dbReference type="ARBA" id="ARBA00022741"/>
    </source>
</evidence>
<keyword evidence="2" id="KW-1003">Cell membrane</keyword>
<evidence type="ECO:0000256" key="2">
    <source>
        <dbReference type="ARBA" id="ARBA00022475"/>
    </source>
</evidence>
<evidence type="ECO:0000256" key="6">
    <source>
        <dbReference type="ARBA" id="ARBA00022840"/>
    </source>
</evidence>
<keyword evidence="6 10" id="KW-0067">ATP-binding</keyword>
<dbReference type="InterPro" id="IPR050107">
    <property type="entry name" value="ABC_carbohydrate_import_ATPase"/>
</dbReference>
<protein>
    <submittedName>
        <fullName evidence="10">Sugar ABC transporter ATP-binding protein</fullName>
    </submittedName>
</protein>
<keyword evidence="11" id="KW-1185">Reference proteome</keyword>
<dbReference type="PANTHER" id="PTHR43790">
    <property type="entry name" value="CARBOHYDRATE TRANSPORT ATP-BINDING PROTEIN MG119-RELATED"/>
    <property type="match status" value="1"/>
</dbReference>
<dbReference type="PROSITE" id="PS00211">
    <property type="entry name" value="ABC_TRANSPORTER_1"/>
    <property type="match status" value="1"/>
</dbReference>
<feature type="domain" description="ABC transporter" evidence="9">
    <location>
        <begin position="8"/>
        <end position="243"/>
    </location>
</feature>
<keyword evidence="5" id="KW-0547">Nucleotide-binding</keyword>
<keyword evidence="8" id="KW-0472">Membrane</keyword>
<reference evidence="10 11" key="1">
    <citation type="journal article" date="2021" name="ISME Commun">
        <title>Automated analysis of genomic sequences facilitates high-throughput and comprehensive description of bacteria.</title>
        <authorList>
            <person name="Hitch T.C.A."/>
        </authorList>
    </citation>
    <scope>NUCLEOTIDE SEQUENCE [LARGE SCALE GENOMIC DNA]</scope>
    <source>
        <strain evidence="10 11">Sanger_04</strain>
    </source>
</reference>
<dbReference type="InterPro" id="IPR003593">
    <property type="entry name" value="AAA+_ATPase"/>
</dbReference>
<evidence type="ECO:0000313" key="11">
    <source>
        <dbReference type="Proteomes" id="UP001652461"/>
    </source>
</evidence>
<keyword evidence="7" id="KW-1278">Translocase</keyword>
<accession>A0ABT2RZ89</accession>
<evidence type="ECO:0000256" key="4">
    <source>
        <dbReference type="ARBA" id="ARBA00022737"/>
    </source>
</evidence>
<evidence type="ECO:0000256" key="1">
    <source>
        <dbReference type="ARBA" id="ARBA00022448"/>
    </source>
</evidence>
<dbReference type="GO" id="GO:0005524">
    <property type="term" value="F:ATP binding"/>
    <property type="evidence" value="ECO:0007669"/>
    <property type="project" value="UniProtKB-KW"/>
</dbReference>
<dbReference type="Pfam" id="PF00005">
    <property type="entry name" value="ABC_tran"/>
    <property type="match status" value="2"/>
</dbReference>
<evidence type="ECO:0000313" key="10">
    <source>
        <dbReference type="EMBL" id="MCU6697631.1"/>
    </source>
</evidence>
<feature type="domain" description="ABC transporter" evidence="9">
    <location>
        <begin position="250"/>
        <end position="497"/>
    </location>
</feature>
<dbReference type="SUPFAM" id="SSF52540">
    <property type="entry name" value="P-loop containing nucleoside triphosphate hydrolases"/>
    <property type="match status" value="2"/>
</dbReference>
<name>A0ABT2RZ89_9FIRM</name>
<comment type="caution">
    <text evidence="10">The sequence shown here is derived from an EMBL/GenBank/DDBJ whole genome shotgun (WGS) entry which is preliminary data.</text>
</comment>
<dbReference type="Proteomes" id="UP001652461">
    <property type="component" value="Unassembled WGS sequence"/>
</dbReference>
<evidence type="ECO:0000259" key="9">
    <source>
        <dbReference type="PROSITE" id="PS50893"/>
    </source>
</evidence>
<organism evidence="10 11">
    <name type="scientific">Laedolimicola ammoniilytica</name>
    <dbReference type="NCBI Taxonomy" id="2981771"/>
    <lineage>
        <taxon>Bacteria</taxon>
        <taxon>Bacillati</taxon>
        <taxon>Bacillota</taxon>
        <taxon>Clostridia</taxon>
        <taxon>Lachnospirales</taxon>
        <taxon>Lachnospiraceae</taxon>
        <taxon>Laedolimicola</taxon>
    </lineage>
</organism>
<dbReference type="InterPro" id="IPR027417">
    <property type="entry name" value="P-loop_NTPase"/>
</dbReference>
<gene>
    <name evidence="10" type="ORF">OCV63_12120</name>
</gene>
<evidence type="ECO:0000256" key="3">
    <source>
        <dbReference type="ARBA" id="ARBA00022597"/>
    </source>
</evidence>